<evidence type="ECO:0000313" key="7">
    <source>
        <dbReference type="EMBL" id="GGH30807.1"/>
    </source>
</evidence>
<dbReference type="GO" id="GO:0030267">
    <property type="term" value="F:glyoxylate reductase (NADPH) activity"/>
    <property type="evidence" value="ECO:0007669"/>
    <property type="project" value="TreeGrafter"/>
</dbReference>
<accession>A0A917IB54</accession>
<protein>
    <submittedName>
        <fullName evidence="7">Glycerate dehydrogenase</fullName>
    </submittedName>
</protein>
<dbReference type="Gene3D" id="3.40.50.720">
    <property type="entry name" value="NAD(P)-binding Rossmann-like Domain"/>
    <property type="match status" value="2"/>
</dbReference>
<reference evidence="7" key="2">
    <citation type="submission" date="2020-09" db="EMBL/GenBank/DDBJ databases">
        <authorList>
            <person name="Sun Q."/>
            <person name="Zhou Y."/>
        </authorList>
    </citation>
    <scope>NUCLEOTIDE SEQUENCE</scope>
    <source>
        <strain evidence="7">CGMCC 1.12214</strain>
    </source>
</reference>
<comment type="caution">
    <text evidence="7">The sequence shown here is derived from an EMBL/GenBank/DDBJ whole genome shotgun (WGS) entry which is preliminary data.</text>
</comment>
<evidence type="ECO:0000256" key="3">
    <source>
        <dbReference type="ARBA" id="ARBA00023027"/>
    </source>
</evidence>
<name>A0A917IB54_9HYPH</name>
<evidence type="ECO:0000313" key="8">
    <source>
        <dbReference type="Proteomes" id="UP000603912"/>
    </source>
</evidence>
<dbReference type="Proteomes" id="UP000603912">
    <property type="component" value="Unassembled WGS sequence"/>
</dbReference>
<dbReference type="EMBL" id="BMES01000002">
    <property type="protein sequence ID" value="GGH30807.1"/>
    <property type="molecule type" value="Genomic_DNA"/>
</dbReference>
<dbReference type="InterPro" id="IPR050223">
    <property type="entry name" value="D-isomer_2-hydroxyacid_DH"/>
</dbReference>
<dbReference type="AlphaFoldDB" id="A0A917IB54"/>
<dbReference type="PANTHER" id="PTHR10996:SF178">
    <property type="entry name" value="2-HYDROXYACID DEHYDROGENASE YGL185C-RELATED"/>
    <property type="match status" value="1"/>
</dbReference>
<keyword evidence="3" id="KW-0520">NAD</keyword>
<dbReference type="InterPro" id="IPR036291">
    <property type="entry name" value="NAD(P)-bd_dom_sf"/>
</dbReference>
<gene>
    <name evidence="7" type="ORF">GCM10007036_41680</name>
</gene>
<dbReference type="InterPro" id="IPR006140">
    <property type="entry name" value="D-isomer_DH_NAD-bd"/>
</dbReference>
<evidence type="ECO:0000256" key="2">
    <source>
        <dbReference type="ARBA" id="ARBA00023002"/>
    </source>
</evidence>
<feature type="domain" description="D-isomer specific 2-hydroxyacid dehydrogenase catalytic" evidence="5">
    <location>
        <begin position="6"/>
        <end position="314"/>
    </location>
</feature>
<dbReference type="InterPro" id="IPR006139">
    <property type="entry name" value="D-isomer_2_OHA_DH_cat_dom"/>
</dbReference>
<comment type="similarity">
    <text evidence="4">Belongs to the D-isomer specific 2-hydroxyacid dehydrogenase family.</text>
</comment>
<dbReference type="SUPFAM" id="SSF52283">
    <property type="entry name" value="Formate/glycerate dehydrogenase catalytic domain-like"/>
    <property type="match status" value="1"/>
</dbReference>
<dbReference type="RefSeq" id="WP_188519580.1">
    <property type="nucleotide sequence ID" value="NZ_BMES01000002.1"/>
</dbReference>
<keyword evidence="8" id="KW-1185">Reference proteome</keyword>
<evidence type="ECO:0000256" key="4">
    <source>
        <dbReference type="RuleBase" id="RU003719"/>
    </source>
</evidence>
<dbReference type="GO" id="GO:0016618">
    <property type="term" value="F:hydroxypyruvate reductase [NAD(P)H] activity"/>
    <property type="evidence" value="ECO:0007669"/>
    <property type="project" value="TreeGrafter"/>
</dbReference>
<dbReference type="PANTHER" id="PTHR10996">
    <property type="entry name" value="2-HYDROXYACID DEHYDROGENASE-RELATED"/>
    <property type="match status" value="1"/>
</dbReference>
<evidence type="ECO:0000259" key="6">
    <source>
        <dbReference type="Pfam" id="PF02826"/>
    </source>
</evidence>
<evidence type="ECO:0000259" key="5">
    <source>
        <dbReference type="Pfam" id="PF00389"/>
    </source>
</evidence>
<dbReference type="SUPFAM" id="SSF51735">
    <property type="entry name" value="NAD(P)-binding Rossmann-fold domains"/>
    <property type="match status" value="1"/>
</dbReference>
<keyword evidence="1" id="KW-0521">NADP</keyword>
<dbReference type="Pfam" id="PF00389">
    <property type="entry name" value="2-Hacid_dh"/>
    <property type="match status" value="1"/>
</dbReference>
<feature type="domain" description="D-isomer specific 2-hydroxyacid dehydrogenase NAD-binding" evidence="6">
    <location>
        <begin position="109"/>
        <end position="283"/>
    </location>
</feature>
<dbReference type="CDD" id="cd12156">
    <property type="entry name" value="HPPR"/>
    <property type="match status" value="1"/>
</dbReference>
<dbReference type="Pfam" id="PF02826">
    <property type="entry name" value="2-Hacid_dh_C"/>
    <property type="match status" value="1"/>
</dbReference>
<sequence length="323" mass="34375">MKSNEVLVTGRMMPLVMEQLESRFTLHKLHEAADRDALLAEVGPRIRAVATGGHVKTDAALMAKLPKLELVANFGVGYDSVDAAWAGQHGVVVTNTPDVLTEEVADTCLGLLLMTVRELSASERYLRAGLWEKQGAYPLTHNTLAGKTVGILALGRIGKAIAKRCQAFGLKIVYHGRSQQKDVAYPYYPTLVGMAEACDILISVAPGGDSTFHIIDAEVLRALGPKGVLINIGRGSVVDEGALISALQNKVIASAGLDVFEKEPHVPAELIALDHVVLLPHVGSASHHTRGLMGQLVVDNITSFLSGKGPLTPVAETPWPPKG</sequence>
<keyword evidence="2 4" id="KW-0560">Oxidoreductase</keyword>
<reference evidence="7" key="1">
    <citation type="journal article" date="2014" name="Int. J. Syst. Evol. Microbiol.">
        <title>Complete genome sequence of Corynebacterium casei LMG S-19264T (=DSM 44701T), isolated from a smear-ripened cheese.</title>
        <authorList>
            <consortium name="US DOE Joint Genome Institute (JGI-PGF)"/>
            <person name="Walter F."/>
            <person name="Albersmeier A."/>
            <person name="Kalinowski J."/>
            <person name="Ruckert C."/>
        </authorList>
    </citation>
    <scope>NUCLEOTIDE SEQUENCE</scope>
    <source>
        <strain evidence="7">CGMCC 1.12214</strain>
    </source>
</reference>
<dbReference type="GO" id="GO:0005829">
    <property type="term" value="C:cytosol"/>
    <property type="evidence" value="ECO:0007669"/>
    <property type="project" value="TreeGrafter"/>
</dbReference>
<proteinExistence type="inferred from homology"/>
<evidence type="ECO:0000256" key="1">
    <source>
        <dbReference type="ARBA" id="ARBA00022857"/>
    </source>
</evidence>
<dbReference type="GO" id="GO:0051287">
    <property type="term" value="F:NAD binding"/>
    <property type="evidence" value="ECO:0007669"/>
    <property type="project" value="InterPro"/>
</dbReference>
<dbReference type="FunFam" id="3.40.50.720:FF:000213">
    <property type="entry name" value="Putative 2-hydroxyacid dehydrogenase"/>
    <property type="match status" value="1"/>
</dbReference>
<organism evidence="7 8">
    <name type="scientific">Alsobacter metallidurans</name>
    <dbReference type="NCBI Taxonomy" id="340221"/>
    <lineage>
        <taxon>Bacteria</taxon>
        <taxon>Pseudomonadati</taxon>
        <taxon>Pseudomonadota</taxon>
        <taxon>Alphaproteobacteria</taxon>
        <taxon>Hyphomicrobiales</taxon>
        <taxon>Alsobacteraceae</taxon>
        <taxon>Alsobacter</taxon>
    </lineage>
</organism>